<evidence type="ECO:0000313" key="2">
    <source>
        <dbReference type="Proteomes" id="UP000271573"/>
    </source>
</evidence>
<keyword evidence="2" id="KW-1185">Reference proteome</keyword>
<accession>A0A3G9IZA8</accession>
<reference evidence="1 2" key="1">
    <citation type="submission" date="2018-11" db="EMBL/GenBank/DDBJ databases">
        <title>Complete genome sequence of Nocardioides baekrokdamisoli strain KCTC 39748.</title>
        <authorList>
            <person name="Kang S.W."/>
            <person name="Lee K.C."/>
            <person name="Kim K.K."/>
            <person name="Kim J.S."/>
            <person name="Kim D.S."/>
            <person name="Ko S.H."/>
            <person name="Yang S.H."/>
            <person name="Shin Y.K."/>
            <person name="Lee J.S."/>
        </authorList>
    </citation>
    <scope>NUCLEOTIDE SEQUENCE [LARGE SCALE GENOMIC DNA]</scope>
    <source>
        <strain evidence="1 2">KCTC 39748</strain>
    </source>
</reference>
<organism evidence="1 2">
    <name type="scientific">Nocardioides baekrokdamisoli</name>
    <dbReference type="NCBI Taxonomy" id="1804624"/>
    <lineage>
        <taxon>Bacteria</taxon>
        <taxon>Bacillati</taxon>
        <taxon>Actinomycetota</taxon>
        <taxon>Actinomycetes</taxon>
        <taxon>Propionibacteriales</taxon>
        <taxon>Nocardioidaceae</taxon>
        <taxon>Nocardioides</taxon>
    </lineage>
</organism>
<proteinExistence type="predicted"/>
<protein>
    <submittedName>
        <fullName evidence="1">Uncharacterized protein</fullName>
    </submittedName>
</protein>
<gene>
    <name evidence="1" type="ORF">Back2_20100</name>
</gene>
<dbReference type="EMBL" id="AP019307">
    <property type="protein sequence ID" value="BBH17723.1"/>
    <property type="molecule type" value="Genomic_DNA"/>
</dbReference>
<dbReference type="KEGG" id="nbe:Back2_20100"/>
<dbReference type="Proteomes" id="UP000271573">
    <property type="component" value="Chromosome"/>
</dbReference>
<dbReference type="AlphaFoldDB" id="A0A3G9IZA8"/>
<evidence type="ECO:0000313" key="1">
    <source>
        <dbReference type="EMBL" id="BBH17723.1"/>
    </source>
</evidence>
<sequence>MQPFREFVRAERRLDSDLATSPPNFSETDPIIDHDRSLAPALWNRTHIGTFAPSAAEECESQDDVRVDPESHAASQFTTIVVELVPHRSQATVATLGVLAFLIKATSWTVFVPKQRFVVRVLRRADGKELVRYDYVHMSDARFHASSLMGRMSSWDVSDLCAQLGPLRSTLWRTDRPRTDRGN</sequence>
<name>A0A3G9IZA8_9ACTN</name>